<feature type="compositionally biased region" description="Polar residues" evidence="1">
    <location>
        <begin position="315"/>
        <end position="324"/>
    </location>
</feature>
<proteinExistence type="predicted"/>
<dbReference type="GeneID" id="114244800"/>
<evidence type="ECO:0000313" key="3">
    <source>
        <dbReference type="Proteomes" id="UP000504629"/>
    </source>
</evidence>
<reference evidence="4" key="1">
    <citation type="submission" date="2025-08" db="UniProtKB">
        <authorList>
            <consortium name="RefSeq"/>
        </authorList>
    </citation>
    <scope>IDENTIFICATION</scope>
    <source>
        <tissue evidence="4">Silk gland</tissue>
    </source>
</reference>
<feature type="region of interest" description="Disordered" evidence="1">
    <location>
        <begin position="315"/>
        <end position="339"/>
    </location>
</feature>
<accession>A0A6J2JWD9</accession>
<evidence type="ECO:0000256" key="2">
    <source>
        <dbReference type="SAM" id="SignalP"/>
    </source>
</evidence>
<keyword evidence="2" id="KW-0732">Signal</keyword>
<name>A0A6J2JWD9_BOMMA</name>
<protein>
    <submittedName>
        <fullName evidence="4">Uncharacterized protein LOC114244800</fullName>
    </submittedName>
</protein>
<evidence type="ECO:0000313" key="4">
    <source>
        <dbReference type="RefSeq" id="XP_028032504.1"/>
    </source>
</evidence>
<gene>
    <name evidence="4" type="primary">LOC114244800</name>
</gene>
<feature type="signal peptide" evidence="2">
    <location>
        <begin position="1"/>
        <end position="19"/>
    </location>
</feature>
<organism evidence="3 4">
    <name type="scientific">Bombyx mandarina</name>
    <name type="common">Wild silk moth</name>
    <name type="synonym">Wild silkworm</name>
    <dbReference type="NCBI Taxonomy" id="7092"/>
    <lineage>
        <taxon>Eukaryota</taxon>
        <taxon>Metazoa</taxon>
        <taxon>Ecdysozoa</taxon>
        <taxon>Arthropoda</taxon>
        <taxon>Hexapoda</taxon>
        <taxon>Insecta</taxon>
        <taxon>Pterygota</taxon>
        <taxon>Neoptera</taxon>
        <taxon>Endopterygota</taxon>
        <taxon>Lepidoptera</taxon>
        <taxon>Glossata</taxon>
        <taxon>Ditrysia</taxon>
        <taxon>Bombycoidea</taxon>
        <taxon>Bombycidae</taxon>
        <taxon>Bombycinae</taxon>
        <taxon>Bombyx</taxon>
    </lineage>
</organism>
<feature type="chain" id="PRO_5026993833" evidence="2">
    <location>
        <begin position="20"/>
        <end position="668"/>
    </location>
</feature>
<keyword evidence="3" id="KW-1185">Reference proteome</keyword>
<dbReference type="OrthoDB" id="8062658at2759"/>
<dbReference type="AlphaFoldDB" id="A0A6J2JWD9"/>
<dbReference type="Proteomes" id="UP000504629">
    <property type="component" value="Unplaced"/>
</dbReference>
<dbReference type="KEGG" id="bman:114244800"/>
<evidence type="ECO:0000256" key="1">
    <source>
        <dbReference type="SAM" id="MobiDB-lite"/>
    </source>
</evidence>
<dbReference type="RefSeq" id="XP_028032504.1">
    <property type="nucleotide sequence ID" value="XM_028176703.1"/>
</dbReference>
<sequence length="668" mass="75820">MNWNKESCVMLFIVSSVVALGSTNAAEAHSSSLISNFSPRMDFDQWKPLTGRGDPLRNDPTYDYEPPILERVHYWADDTRVERDHYPERKSEILMLGVSSRKPSIAATHPPQQTRRPLIRPTTPKYEDFAYNLSENYPMTILVPPPPPPLGHQPSLFILTENNLPTISSQMKQPKPPKFFSKNSTTRPEMITSSYALQESNLIFQSSTTENWLVDSNKTLPPLSNTVSSDYAGWGPTTPIEENSTVNETQNLIQTERLKVVELPFKFYTPMLSESPPPAKVASSPAVLPTFLPTVLPSTEMETTPFTQVTWPTEQATYETTPKYDSSEEDTNKKHTSELQATPHTQDLKLKPEISLLNMLGPMMSMPMINGPERPEDNLYAHATGNRQVYQIHEKENIVNLETMQTLQPPPRTTISEIETEDKQQQTFYNQNFRKPSVHTHDPYLHMRYTPPISTLIDVDNKDKQKSTTESPTTPMNLIIQGHSKVKTYSSKPNPVNEYHDFKNEIPKPNETTEVKHLHPFKDKSSKKIISENISKKNRAKNLRTLLDRGLGSVEIQEADVGIKYDVSDGSDVPVEIYKKGIVDNDENAYKLYSKSSNEIRPRRQIDLENIFPGDDDSFEELLISFFENNNALKSKKVTKNVNNGQISTGINIPIGDGVTDREEESER</sequence>